<dbReference type="PANTHER" id="PTHR23259">
    <property type="entry name" value="RIDDLE"/>
    <property type="match status" value="1"/>
</dbReference>
<dbReference type="GO" id="GO:0004867">
    <property type="term" value="F:serine-type endopeptidase inhibitor activity"/>
    <property type="evidence" value="ECO:0007669"/>
    <property type="project" value="UniProtKB-KW"/>
</dbReference>
<reference evidence="5" key="1">
    <citation type="submission" date="2014-07" db="EMBL/GenBank/DDBJ databases">
        <authorList>
            <person name="Martin A.A"/>
            <person name="De Silva N."/>
        </authorList>
    </citation>
    <scope>NUCLEOTIDE SEQUENCE</scope>
</reference>
<feature type="domain" description="TIL" evidence="4">
    <location>
        <begin position="58"/>
        <end position="114"/>
    </location>
</feature>
<keyword evidence="3" id="KW-1015">Disulfide bond</keyword>
<evidence type="ECO:0000259" key="4">
    <source>
        <dbReference type="Pfam" id="PF01826"/>
    </source>
</evidence>
<dbReference type="SUPFAM" id="SSF57567">
    <property type="entry name" value="Serine protease inhibitors"/>
    <property type="match status" value="3"/>
</dbReference>
<evidence type="ECO:0000313" key="6">
    <source>
        <dbReference type="WBParaSite" id="SVE_0271000.1"/>
    </source>
</evidence>
<dbReference type="STRING" id="75913.A0A0K0F1N5"/>
<dbReference type="InterPro" id="IPR002919">
    <property type="entry name" value="TIL_dom"/>
</dbReference>
<keyword evidence="2" id="KW-0722">Serine protease inhibitor</keyword>
<keyword evidence="1" id="KW-0646">Protease inhibitor</keyword>
<dbReference type="Pfam" id="PF01826">
    <property type="entry name" value="TIL"/>
    <property type="match status" value="4"/>
</dbReference>
<reference evidence="6" key="2">
    <citation type="submission" date="2015-08" db="UniProtKB">
        <authorList>
            <consortium name="WormBaseParasite"/>
        </authorList>
    </citation>
    <scope>IDENTIFICATION</scope>
</reference>
<evidence type="ECO:0000256" key="2">
    <source>
        <dbReference type="ARBA" id="ARBA00022900"/>
    </source>
</evidence>
<feature type="domain" description="TIL" evidence="4">
    <location>
        <begin position="127"/>
        <end position="186"/>
    </location>
</feature>
<dbReference type="Proteomes" id="UP000035680">
    <property type="component" value="Unassembled WGS sequence"/>
</dbReference>
<proteinExistence type="predicted"/>
<dbReference type="PANTHER" id="PTHR23259:SF70">
    <property type="entry name" value="ACCESSORY GLAND PROTEIN ACP62F-RELATED"/>
    <property type="match status" value="1"/>
</dbReference>
<evidence type="ECO:0000256" key="1">
    <source>
        <dbReference type="ARBA" id="ARBA00022690"/>
    </source>
</evidence>
<keyword evidence="5" id="KW-1185">Reference proteome</keyword>
<feature type="domain" description="TIL" evidence="4">
    <location>
        <begin position="1"/>
        <end position="44"/>
    </location>
</feature>
<protein>
    <submittedName>
        <fullName evidence="6">TIL domain-containing protein</fullName>
    </submittedName>
</protein>
<dbReference type="CDD" id="cd19941">
    <property type="entry name" value="TIL"/>
    <property type="match status" value="3"/>
</dbReference>
<dbReference type="WBParaSite" id="SVE_0271000.1">
    <property type="protein sequence ID" value="SVE_0271000.1"/>
    <property type="gene ID" value="SVE_0271000"/>
</dbReference>
<feature type="domain" description="TIL" evidence="4">
    <location>
        <begin position="200"/>
        <end position="256"/>
    </location>
</feature>
<accession>A0A0K0F1N5</accession>
<name>A0A0K0F1N5_STRVS</name>
<dbReference type="InterPro" id="IPR051368">
    <property type="entry name" value="SerProtInhib-TIL_Domain"/>
</dbReference>
<dbReference type="Gene3D" id="2.10.25.10">
    <property type="entry name" value="Laminin"/>
    <property type="match status" value="4"/>
</dbReference>
<evidence type="ECO:0000313" key="5">
    <source>
        <dbReference type="Proteomes" id="UP000035680"/>
    </source>
</evidence>
<dbReference type="AlphaFoldDB" id="A0A0K0F1N5"/>
<organism evidence="5 6">
    <name type="scientific">Strongyloides venezuelensis</name>
    <name type="common">Threadworm</name>
    <dbReference type="NCBI Taxonomy" id="75913"/>
    <lineage>
        <taxon>Eukaryota</taxon>
        <taxon>Metazoa</taxon>
        <taxon>Ecdysozoa</taxon>
        <taxon>Nematoda</taxon>
        <taxon>Chromadorea</taxon>
        <taxon>Rhabditida</taxon>
        <taxon>Tylenchina</taxon>
        <taxon>Panagrolaimomorpha</taxon>
        <taxon>Strongyloidoidea</taxon>
        <taxon>Strongyloididae</taxon>
        <taxon>Strongyloides</taxon>
    </lineage>
</organism>
<evidence type="ECO:0000256" key="3">
    <source>
        <dbReference type="ARBA" id="ARBA00023157"/>
    </source>
</evidence>
<sequence>ACEEKCSDDNKKPCPYKCNGRGCQCKPLYLRDDVTGKCVKREECTKTTTLLPPTTRRCKMNEYFTLCGSACEPRCSDYNKINNWCTLQCVIGCECYKGFVRNDYTNECIRSSECPVITTRRPPTKQCDANSTFNTCKSPCPDKCSEKPSKIKICTRNCAGIGCECLRGYVINDVGGDGKCILRKDCPVATTSSPETTPRCPKNMVYTDCKSACEPRCGISLETSGICTMECAGKGCECRAPFALNDHGECVEREKCKKSPSGGYYIIHLLRKTITSMYTLIFKH</sequence>
<dbReference type="InterPro" id="IPR036084">
    <property type="entry name" value="Ser_inhib-like_sf"/>
</dbReference>